<evidence type="ECO:0000313" key="1">
    <source>
        <dbReference type="EMBL" id="OIT40065.1"/>
    </source>
</evidence>
<keyword evidence="2" id="KW-1185">Reference proteome</keyword>
<dbReference type="EMBL" id="MJEQ01000055">
    <property type="protein sequence ID" value="OIT40065.1"/>
    <property type="molecule type" value="Genomic_DNA"/>
</dbReference>
<dbReference type="Gramene" id="OIT40065">
    <property type="protein sequence ID" value="OIT40065"/>
    <property type="gene ID" value="A4A49_51529"/>
</dbReference>
<dbReference type="Proteomes" id="UP000187609">
    <property type="component" value="Unassembled WGS sequence"/>
</dbReference>
<organism evidence="1 2">
    <name type="scientific">Nicotiana attenuata</name>
    <name type="common">Coyote tobacco</name>
    <dbReference type="NCBI Taxonomy" id="49451"/>
    <lineage>
        <taxon>Eukaryota</taxon>
        <taxon>Viridiplantae</taxon>
        <taxon>Streptophyta</taxon>
        <taxon>Embryophyta</taxon>
        <taxon>Tracheophyta</taxon>
        <taxon>Spermatophyta</taxon>
        <taxon>Magnoliopsida</taxon>
        <taxon>eudicotyledons</taxon>
        <taxon>Gunneridae</taxon>
        <taxon>Pentapetalae</taxon>
        <taxon>asterids</taxon>
        <taxon>lamiids</taxon>
        <taxon>Solanales</taxon>
        <taxon>Solanaceae</taxon>
        <taxon>Nicotianoideae</taxon>
        <taxon>Nicotianeae</taxon>
        <taxon>Nicotiana</taxon>
    </lineage>
</organism>
<accession>A0A314LEH5</accession>
<dbReference type="AlphaFoldDB" id="A0A314LEH5"/>
<reference evidence="1" key="1">
    <citation type="submission" date="2016-11" db="EMBL/GenBank/DDBJ databases">
        <title>The genome of Nicotiana attenuata.</title>
        <authorList>
            <person name="Xu S."/>
            <person name="Brockmoeller T."/>
            <person name="Gaquerel E."/>
            <person name="Navarro A."/>
            <person name="Kuhl H."/>
            <person name="Gase K."/>
            <person name="Ling Z."/>
            <person name="Zhou W."/>
            <person name="Kreitzer C."/>
            <person name="Stanke M."/>
            <person name="Tang H."/>
            <person name="Lyons E."/>
            <person name="Pandey P."/>
            <person name="Pandey S.P."/>
            <person name="Timmermann B."/>
            <person name="Baldwin I.T."/>
        </authorList>
    </citation>
    <scope>NUCLEOTIDE SEQUENCE [LARGE SCALE GENOMIC DNA]</scope>
    <source>
        <strain evidence="1">UT</strain>
    </source>
</reference>
<comment type="caution">
    <text evidence="1">The sequence shown here is derived from an EMBL/GenBank/DDBJ whole genome shotgun (WGS) entry which is preliminary data.</text>
</comment>
<evidence type="ECO:0000313" key="2">
    <source>
        <dbReference type="Proteomes" id="UP000187609"/>
    </source>
</evidence>
<protein>
    <submittedName>
        <fullName evidence="1">Uncharacterized protein</fullName>
    </submittedName>
</protein>
<proteinExistence type="predicted"/>
<gene>
    <name evidence="1" type="ORF">A4A49_51529</name>
</gene>
<sequence>MAGVSVVRLDRTSSIENEPRTLNLHQIQLARASPSSLINFFLLSFHFVCARNDRCNTLRNKYKRFRRSYENFHITGIGLVLRICMKKSSYLKWRGIGFDLKEKGKSVATWRDWNAQGLEPVVRCVHDKEEDIMMDEELEDSTNYFPGIKEIATAPF</sequence>
<name>A0A314LEH5_NICAT</name>